<reference evidence="2 3" key="1">
    <citation type="submission" date="2006-03" db="EMBL/GenBank/DDBJ databases">
        <title>Complete sequence of Shewanella denitrificans OS217.</title>
        <authorList>
            <consortium name="US DOE Joint Genome Institute"/>
            <person name="Copeland A."/>
            <person name="Lucas S."/>
            <person name="Lapidus A."/>
            <person name="Barry K."/>
            <person name="Detter J.C."/>
            <person name="Glavina del Rio T."/>
            <person name="Hammon N."/>
            <person name="Israni S."/>
            <person name="Dalin E."/>
            <person name="Tice H."/>
            <person name="Pitluck S."/>
            <person name="Brettin T."/>
            <person name="Bruce D."/>
            <person name="Han C."/>
            <person name="Tapia R."/>
            <person name="Gilna P."/>
            <person name="Kiss H."/>
            <person name="Schmutz J."/>
            <person name="Larimer F."/>
            <person name="Land M."/>
            <person name="Hauser L."/>
            <person name="Kyrpides N."/>
            <person name="Lykidis A."/>
            <person name="Richardson P."/>
        </authorList>
    </citation>
    <scope>NUCLEOTIDE SEQUENCE [LARGE SCALE GENOMIC DNA]</scope>
    <source>
        <strain evidence="3">OS217 / ATCC BAA-1090 / DSM 15013</strain>
    </source>
</reference>
<feature type="domain" description="AB hydrolase-1" evidence="1">
    <location>
        <begin position="35"/>
        <end position="289"/>
    </location>
</feature>
<evidence type="ECO:0000313" key="2">
    <source>
        <dbReference type="EMBL" id="ABE54908.1"/>
    </source>
</evidence>
<name>Q12NR8_SHEDO</name>
<sequence length="306" mass="34400">MPTPLLSAPLTSVPLTLSLEHISLSAKRYGVADKPIILALHGWLDNADSFAPLAAAMAENGLLDAFQLLAIDWPGHGLSEHRKGAYPLHWIDYIFDLDVLIEHLQQDNNSQEIILLGHSLGGIIASAYNASFPDKVSQLILIEALAPLFESVDKSKLRLQKSIEQHKKFNLKREKPPVYYPSLELLSQARHKLTGLGLNWCELLMARNTELTLKGYRWRSDPRLKLDSAYRFTFEQVDALMTYTQTPCLVVLGENGFEQLKQQMLTIDKWFENTSQVLLEGDHHLHMGNATGVAAKISDFIHGLNR</sequence>
<dbReference type="PANTHER" id="PTHR43798:SF33">
    <property type="entry name" value="HYDROLASE, PUTATIVE (AFU_ORTHOLOGUE AFUA_2G14860)-RELATED"/>
    <property type="match status" value="1"/>
</dbReference>
<keyword evidence="3" id="KW-1185">Reference proteome</keyword>
<dbReference type="GO" id="GO:0016020">
    <property type="term" value="C:membrane"/>
    <property type="evidence" value="ECO:0007669"/>
    <property type="project" value="TreeGrafter"/>
</dbReference>
<dbReference type="Pfam" id="PF00561">
    <property type="entry name" value="Abhydrolase_1"/>
    <property type="match status" value="1"/>
</dbReference>
<dbReference type="Proteomes" id="UP000001982">
    <property type="component" value="Chromosome"/>
</dbReference>
<dbReference type="ESTHER" id="shedo-q12nr8">
    <property type="family name" value="6_AlphaBeta_hydrolase"/>
</dbReference>
<dbReference type="InterPro" id="IPR000073">
    <property type="entry name" value="AB_hydrolase_1"/>
</dbReference>
<dbReference type="PANTHER" id="PTHR43798">
    <property type="entry name" value="MONOACYLGLYCEROL LIPASE"/>
    <property type="match status" value="1"/>
</dbReference>
<dbReference type="InterPro" id="IPR029058">
    <property type="entry name" value="AB_hydrolase_fold"/>
</dbReference>
<dbReference type="RefSeq" id="WP_011496066.1">
    <property type="nucleotide sequence ID" value="NC_007954.1"/>
</dbReference>
<evidence type="ECO:0000313" key="3">
    <source>
        <dbReference type="Proteomes" id="UP000001982"/>
    </source>
</evidence>
<dbReference type="STRING" id="318161.Sden_1624"/>
<organism evidence="2 3">
    <name type="scientific">Shewanella denitrificans (strain OS217 / ATCC BAA-1090 / DSM 15013)</name>
    <dbReference type="NCBI Taxonomy" id="318161"/>
    <lineage>
        <taxon>Bacteria</taxon>
        <taxon>Pseudomonadati</taxon>
        <taxon>Pseudomonadota</taxon>
        <taxon>Gammaproteobacteria</taxon>
        <taxon>Alteromonadales</taxon>
        <taxon>Shewanellaceae</taxon>
        <taxon>Shewanella</taxon>
    </lineage>
</organism>
<dbReference type="AlphaFoldDB" id="Q12NR8"/>
<evidence type="ECO:0000259" key="1">
    <source>
        <dbReference type="Pfam" id="PF00561"/>
    </source>
</evidence>
<dbReference type="OrthoDB" id="149912at2"/>
<gene>
    <name evidence="2" type="ordered locus">Sden_1624</name>
</gene>
<dbReference type="InterPro" id="IPR050266">
    <property type="entry name" value="AB_hydrolase_sf"/>
</dbReference>
<protein>
    <submittedName>
        <fullName evidence="2">Alpha/beta hydrolase fold</fullName>
    </submittedName>
</protein>
<dbReference type="Gene3D" id="3.40.50.1820">
    <property type="entry name" value="alpha/beta hydrolase"/>
    <property type="match status" value="1"/>
</dbReference>
<dbReference type="SUPFAM" id="SSF53474">
    <property type="entry name" value="alpha/beta-Hydrolases"/>
    <property type="match status" value="1"/>
</dbReference>
<dbReference type="KEGG" id="sdn:Sden_1624"/>
<dbReference type="EMBL" id="CP000302">
    <property type="protein sequence ID" value="ABE54908.1"/>
    <property type="molecule type" value="Genomic_DNA"/>
</dbReference>
<accession>Q12NR8</accession>
<dbReference type="eggNOG" id="COG2267">
    <property type="taxonomic scope" value="Bacteria"/>
</dbReference>
<proteinExistence type="predicted"/>
<dbReference type="GO" id="GO:0016787">
    <property type="term" value="F:hydrolase activity"/>
    <property type="evidence" value="ECO:0007669"/>
    <property type="project" value="UniProtKB-KW"/>
</dbReference>
<dbReference type="PRINTS" id="PR00111">
    <property type="entry name" value="ABHYDROLASE"/>
</dbReference>
<dbReference type="HOGENOM" id="CLU_020336_8_2_6"/>
<keyword evidence="2" id="KW-0378">Hydrolase</keyword>